<accession>A0A369JPH2</accession>
<reference evidence="1" key="1">
    <citation type="submission" date="2018-04" db="EMBL/GenBank/DDBJ databases">
        <title>Whole genome sequencing of Hypsizygus marmoreus.</title>
        <authorList>
            <person name="Choi I.-G."/>
            <person name="Min B."/>
            <person name="Kim J.-G."/>
            <person name="Kim S."/>
            <person name="Oh Y.-L."/>
            <person name="Kong W.-S."/>
            <person name="Park H."/>
            <person name="Jeong J."/>
            <person name="Song E.-S."/>
        </authorList>
    </citation>
    <scope>NUCLEOTIDE SEQUENCE [LARGE SCALE GENOMIC DNA]</scope>
    <source>
        <strain evidence="1">51987-8</strain>
    </source>
</reference>
<sequence>MTSQYTPTVAIASQLAPSHAPILSPGVITYDNFKVFEKMCHDSFPTNPSPPTSKNGYLLYWEDDILMRVIRMQDNRPFWPWVIDIKKCNLLLVGKPLHVAVGTMKAHLTQRFDPPLRAVYRSADTSRLWRL</sequence>
<comment type="caution">
    <text evidence="1">The sequence shown here is derived from an EMBL/GenBank/DDBJ whole genome shotgun (WGS) entry which is preliminary data.</text>
</comment>
<dbReference type="InParanoid" id="A0A369JPH2"/>
<dbReference type="Proteomes" id="UP000076154">
    <property type="component" value="Unassembled WGS sequence"/>
</dbReference>
<dbReference type="AlphaFoldDB" id="A0A369JPH2"/>
<proteinExistence type="predicted"/>
<dbReference type="EMBL" id="LUEZ02000055">
    <property type="protein sequence ID" value="RDB21284.1"/>
    <property type="molecule type" value="Genomic_DNA"/>
</dbReference>
<gene>
    <name evidence="1" type="ORF">Hypma_011475</name>
</gene>
<dbReference type="OrthoDB" id="2369050at2759"/>
<protein>
    <submittedName>
        <fullName evidence="1">Uncharacterized protein</fullName>
    </submittedName>
</protein>
<keyword evidence="2" id="KW-1185">Reference proteome</keyword>
<evidence type="ECO:0000313" key="2">
    <source>
        <dbReference type="Proteomes" id="UP000076154"/>
    </source>
</evidence>
<organism evidence="1 2">
    <name type="scientific">Hypsizygus marmoreus</name>
    <name type="common">White beech mushroom</name>
    <name type="synonym">Agaricus marmoreus</name>
    <dbReference type="NCBI Taxonomy" id="39966"/>
    <lineage>
        <taxon>Eukaryota</taxon>
        <taxon>Fungi</taxon>
        <taxon>Dikarya</taxon>
        <taxon>Basidiomycota</taxon>
        <taxon>Agaricomycotina</taxon>
        <taxon>Agaricomycetes</taxon>
        <taxon>Agaricomycetidae</taxon>
        <taxon>Agaricales</taxon>
        <taxon>Tricholomatineae</taxon>
        <taxon>Lyophyllaceae</taxon>
        <taxon>Hypsizygus</taxon>
    </lineage>
</organism>
<evidence type="ECO:0000313" key="1">
    <source>
        <dbReference type="EMBL" id="RDB21284.1"/>
    </source>
</evidence>
<name>A0A369JPH2_HYPMA</name>